<organism evidence="2">
    <name type="scientific">marine sediment metagenome</name>
    <dbReference type="NCBI Taxonomy" id="412755"/>
    <lineage>
        <taxon>unclassified sequences</taxon>
        <taxon>metagenomes</taxon>
        <taxon>ecological metagenomes</taxon>
    </lineage>
</organism>
<dbReference type="InterPro" id="IPR022026">
    <property type="entry name" value="DUF5981"/>
</dbReference>
<gene>
    <name evidence="2" type="ORF">LCGC14_0978720</name>
</gene>
<dbReference type="EMBL" id="LAZR01003642">
    <property type="protein sequence ID" value="KKN16162.1"/>
    <property type="molecule type" value="Genomic_DNA"/>
</dbReference>
<name>A0A0F9NVN7_9ZZZZ</name>
<comment type="caution">
    <text evidence="2">The sequence shown here is derived from an EMBL/GenBank/DDBJ whole genome shotgun (WGS) entry which is preliminary data.</text>
</comment>
<accession>A0A0F9NVN7</accession>
<dbReference type="Pfam" id="PF12225">
    <property type="entry name" value="DUF5981"/>
    <property type="match status" value="1"/>
</dbReference>
<feature type="domain" description="Methylene-tetrahydrofolate reductase C-terminal-like" evidence="1">
    <location>
        <begin position="27"/>
        <end position="115"/>
    </location>
</feature>
<protein>
    <recommendedName>
        <fullName evidence="1">Methylene-tetrahydrofolate reductase C-terminal-like domain-containing protein</fullName>
    </recommendedName>
</protein>
<evidence type="ECO:0000313" key="2">
    <source>
        <dbReference type="EMBL" id="KKN16162.1"/>
    </source>
</evidence>
<proteinExistence type="predicted"/>
<sequence>MSGEKVREIATLEKREWGKGEKRISRIMLFFEDLIKIPLFRCQKCGECALSSTAWICSQRCPKRLRNGPCGGTGEGGTCEVYPERKCIWYKIYYRSILLRRLPYLRYMVKVHNWSLEKTSAWLNVFTKRIDPPTLFSKRPKQHDT</sequence>
<evidence type="ECO:0000259" key="1">
    <source>
        <dbReference type="Pfam" id="PF12225"/>
    </source>
</evidence>
<dbReference type="AlphaFoldDB" id="A0A0F9NVN7"/>
<reference evidence="2" key="1">
    <citation type="journal article" date="2015" name="Nature">
        <title>Complex archaea that bridge the gap between prokaryotes and eukaryotes.</title>
        <authorList>
            <person name="Spang A."/>
            <person name="Saw J.H."/>
            <person name="Jorgensen S.L."/>
            <person name="Zaremba-Niedzwiedzka K."/>
            <person name="Martijn J."/>
            <person name="Lind A.E."/>
            <person name="van Eijk R."/>
            <person name="Schleper C."/>
            <person name="Guy L."/>
            <person name="Ettema T.J."/>
        </authorList>
    </citation>
    <scope>NUCLEOTIDE SEQUENCE</scope>
</reference>